<dbReference type="Proteomes" id="UP000244896">
    <property type="component" value="Chromosome"/>
</dbReference>
<organism evidence="2 3">
    <name type="scientific">Ereboglobus luteus</name>
    <dbReference type="NCBI Taxonomy" id="1796921"/>
    <lineage>
        <taxon>Bacteria</taxon>
        <taxon>Pseudomonadati</taxon>
        <taxon>Verrucomicrobiota</taxon>
        <taxon>Opitutia</taxon>
        <taxon>Opitutales</taxon>
        <taxon>Opitutaceae</taxon>
        <taxon>Ereboglobus</taxon>
    </lineage>
</organism>
<name>A0A2U8E2S4_9BACT</name>
<dbReference type="OrthoDB" id="199361at2"/>
<evidence type="ECO:0000256" key="1">
    <source>
        <dbReference type="SAM" id="SignalP"/>
    </source>
</evidence>
<dbReference type="RefSeq" id="WP_108824991.1">
    <property type="nucleotide sequence ID" value="NZ_CP023004.1"/>
</dbReference>
<dbReference type="KEGG" id="elut:CKA38_07940"/>
<evidence type="ECO:0000313" key="3">
    <source>
        <dbReference type="Proteomes" id="UP000244896"/>
    </source>
</evidence>
<dbReference type="PROSITE" id="PS51257">
    <property type="entry name" value="PROKAR_LIPOPROTEIN"/>
    <property type="match status" value="1"/>
</dbReference>
<evidence type="ECO:0008006" key="4">
    <source>
        <dbReference type="Google" id="ProtNLM"/>
    </source>
</evidence>
<protein>
    <recommendedName>
        <fullName evidence="4">DUF4410 domain-containing protein</fullName>
    </recommendedName>
</protein>
<proteinExistence type="predicted"/>
<dbReference type="AlphaFoldDB" id="A0A2U8E2S4"/>
<accession>A0A2U8E2S4</accession>
<evidence type="ECO:0000313" key="2">
    <source>
        <dbReference type="EMBL" id="AWI09179.1"/>
    </source>
</evidence>
<feature type="signal peptide" evidence="1">
    <location>
        <begin position="1"/>
        <end position="24"/>
    </location>
</feature>
<keyword evidence="3" id="KW-1185">Reference proteome</keyword>
<sequence>MKQISLLLATLALLLGAGCKSNIANLREHINPTYHDVIVETDEDTAFAAARTALVQMGYKITSSGVAQKKIEAISAISSGDMGRAARQVSASVRFGVGPDNTTAIQILFTEILEDSGRNRDGMATKQPLRESGLYGVFEKYVNEALTAKK</sequence>
<gene>
    <name evidence="2" type="ORF">CKA38_07940</name>
</gene>
<feature type="chain" id="PRO_5016106800" description="DUF4410 domain-containing protein" evidence="1">
    <location>
        <begin position="25"/>
        <end position="150"/>
    </location>
</feature>
<dbReference type="EMBL" id="CP023004">
    <property type="protein sequence ID" value="AWI09179.1"/>
    <property type="molecule type" value="Genomic_DNA"/>
</dbReference>
<keyword evidence="1" id="KW-0732">Signal</keyword>
<reference evidence="2 3" key="1">
    <citation type="journal article" date="2018" name="Syst. Appl. Microbiol.">
        <title>Ereboglobus luteus gen. nov. sp. nov. from cockroach guts, and new insights into the oxygen relationship of the genera Opitutus and Didymococcus (Verrucomicrobia: Opitutaceae).</title>
        <authorList>
            <person name="Tegtmeier D."/>
            <person name="Belitz A."/>
            <person name="Radek R."/>
            <person name="Heimerl T."/>
            <person name="Brune A."/>
        </authorList>
    </citation>
    <scope>NUCLEOTIDE SEQUENCE [LARGE SCALE GENOMIC DNA]</scope>
    <source>
        <strain evidence="2 3">Ho45</strain>
    </source>
</reference>